<feature type="region of interest" description="Disordered" evidence="2">
    <location>
        <begin position="598"/>
        <end position="633"/>
    </location>
</feature>
<keyword evidence="1" id="KW-0175">Coiled coil</keyword>
<evidence type="ECO:0000313" key="3">
    <source>
        <dbReference type="EMBL" id="PSC71929.1"/>
    </source>
</evidence>
<keyword evidence="4" id="KW-1185">Reference proteome</keyword>
<feature type="coiled-coil region" evidence="1">
    <location>
        <begin position="570"/>
        <end position="597"/>
    </location>
</feature>
<feature type="region of interest" description="Disordered" evidence="2">
    <location>
        <begin position="735"/>
        <end position="775"/>
    </location>
</feature>
<feature type="region of interest" description="Disordered" evidence="2">
    <location>
        <begin position="1"/>
        <end position="63"/>
    </location>
</feature>
<feature type="region of interest" description="Disordered" evidence="2">
    <location>
        <begin position="994"/>
        <end position="1037"/>
    </location>
</feature>
<evidence type="ECO:0000256" key="1">
    <source>
        <dbReference type="SAM" id="Coils"/>
    </source>
</evidence>
<sequence length="1350" mass="135360">MRGCCNAPRTTSWKDVGAGGAKGTDSGQAARAGLPASKAAADDPKPALQGPVKGPPPPEEPATERIFAGAYAPETRQQEADVVVTLEAEGLAALDLLLSDDSPPAAAAASHSAGSLLGGDSLPGHGTPAAPAAPEEEAAAAGDAPQRLSAAGSPLLRAMSGGRRSTSTAASGEEREASKRFSATGSAAPALDTIREASSSQSQLARTSADSDGTVQGAEWAPRPASRAGGTQIEGTELVAGGEHGPGGSCTADAQPFGAAGSSPSAAAASEPVAGLLASVEALLAGGGCAAATSDGAGTASSALRDRCPSAEGAPLLAGVLELLHGGNGCVEEQQQQTAAAGAAPSGLSADSMPAPAAAAVISSATAVPAAASFEPSECRAARSACCTADLEADLDAAVTALLGPAAPQAPAAEAGPCLGAGVAAAVAALLGGDLAALVPARAALEVAPGQPTSVAASSGATTQAEEEADSVDDEEEAGGHVGNTAHPHGSWGPPSDSSVGSEVSLDDTPAAAVERSLPAPAATWGAVAAANNARPQHAQPHRPSAPPPAAWQWDGSEAREPAAGGLAMYARGLREREEAEARYALLRRQREQQELDSCTFRPVLRRPAGSGARPSGAPSGSGGGSNGGGTSLYERGLAQRQHTQHRYDCLRQERESAEKQSCTFAPAVSPRSTALFAAGVRYGGSGARVRGIISTHGSMPTGMGASVIQELEALHRAGLDAAAAAAILSASLPGGGSAGTASHATAPQDSNAAAAQPAGEHSVPASEDSRRRESACLAGTTAGVLLPHGLRPASGAAGSPAPRQAREPQGSPLEALAGAALPPALISSPAAALRCTAPGAAGEHTDAAAAAAEASPVKAFDRLYAHACDLRERQRQAALRKEHQRQQEALAASPKPLPFPRAQHSCGASPPLSRRSPPPSRPASATPASRAASAAAAHLGRKGATALQAPAGPEEPLDFESFLQRQAKFVQVLEGKLERERQLSVLAQHASLSPGTQRILQRRQAARQHRTEAAPQGQDAAVGERAAQEEHGSSASRASFTIAAARGVRVQLISGQVGVLPLPRGGGDASGGTGDASADGSRAVAGAAGGTEHERESGAGTVVFLGDSEVMCSAHSSLATHGSAAPLQHARSPTPDAFPFRPTISERAAARPGRSPAELHAEWEKRQQKLELKRRLAEEAAVAACTFAPDISPAASPGGKLAATRPRINMQDLDGYLADLQRRRETKEAAATAAAHAREERELAACTFQPNLATAPPRKPPRTPAPPPPTVLEQVQALLESGVAGGSHTQAEAGVQQTAFCPPSGGKQASRAPAAPPEAAQAVEPALVPAFDAYLGRVARELERLDKAA</sequence>
<organism evidence="3 4">
    <name type="scientific">Micractinium conductrix</name>
    <dbReference type="NCBI Taxonomy" id="554055"/>
    <lineage>
        <taxon>Eukaryota</taxon>
        <taxon>Viridiplantae</taxon>
        <taxon>Chlorophyta</taxon>
        <taxon>core chlorophytes</taxon>
        <taxon>Trebouxiophyceae</taxon>
        <taxon>Chlorellales</taxon>
        <taxon>Chlorellaceae</taxon>
        <taxon>Chlorella clade</taxon>
        <taxon>Micractinium</taxon>
    </lineage>
</organism>
<dbReference type="PANTHER" id="PTHR37028:SF4">
    <property type="entry name" value="ALMS MOTIF DOMAIN-CONTAINING PROTEIN"/>
    <property type="match status" value="1"/>
</dbReference>
<feature type="compositionally biased region" description="Low complexity" evidence="2">
    <location>
        <begin position="923"/>
        <end position="938"/>
    </location>
</feature>
<feature type="region of interest" description="Disordered" evidence="2">
    <location>
        <begin position="1280"/>
        <end position="1322"/>
    </location>
</feature>
<comment type="caution">
    <text evidence="3">The sequence shown here is derived from an EMBL/GenBank/DDBJ whole genome shotgun (WGS) entry which is preliminary data.</text>
</comment>
<feature type="compositionally biased region" description="Gly residues" evidence="2">
    <location>
        <begin position="620"/>
        <end position="631"/>
    </location>
</feature>
<feature type="compositionally biased region" description="Low complexity" evidence="2">
    <location>
        <begin position="254"/>
        <end position="266"/>
    </location>
</feature>
<feature type="compositionally biased region" description="Low complexity" evidence="2">
    <location>
        <begin position="606"/>
        <end position="619"/>
    </location>
</feature>
<reference evidence="3 4" key="1">
    <citation type="journal article" date="2018" name="Plant J.">
        <title>Genome sequences of Chlorella sorokiniana UTEX 1602 and Micractinium conductrix SAG 241.80: implications to maltose excretion by a green alga.</title>
        <authorList>
            <person name="Arriola M.B."/>
            <person name="Velmurugan N."/>
            <person name="Zhang Y."/>
            <person name="Plunkett M.H."/>
            <person name="Hondzo H."/>
            <person name="Barney B.M."/>
        </authorList>
    </citation>
    <scope>NUCLEOTIDE SEQUENCE [LARGE SCALE GENOMIC DNA]</scope>
    <source>
        <strain evidence="3 4">SAG 241.80</strain>
    </source>
</reference>
<proteinExistence type="predicted"/>
<feature type="compositionally biased region" description="Basic and acidic residues" evidence="2">
    <location>
        <begin position="876"/>
        <end position="887"/>
    </location>
</feature>
<feature type="region of interest" description="Disordered" evidence="2">
    <location>
        <begin position="1252"/>
        <end position="1271"/>
    </location>
</feature>
<feature type="region of interest" description="Disordered" evidence="2">
    <location>
        <begin position="788"/>
        <end position="811"/>
    </location>
</feature>
<feature type="region of interest" description="Disordered" evidence="2">
    <location>
        <begin position="876"/>
        <end position="954"/>
    </location>
</feature>
<name>A0A2P6VCX5_9CHLO</name>
<feature type="compositionally biased region" description="Polar residues" evidence="2">
    <location>
        <begin position="451"/>
        <end position="464"/>
    </location>
</feature>
<gene>
    <name evidence="3" type="ORF">C2E20_4657</name>
</gene>
<feature type="compositionally biased region" description="Low complexity" evidence="2">
    <location>
        <begin position="792"/>
        <end position="804"/>
    </location>
</feature>
<feature type="compositionally biased region" description="Polar residues" evidence="2">
    <location>
        <begin position="1288"/>
        <end position="1300"/>
    </location>
</feature>
<feature type="compositionally biased region" description="Gly residues" evidence="2">
    <location>
        <begin position="1065"/>
        <end position="1075"/>
    </location>
</feature>
<feature type="region of interest" description="Disordered" evidence="2">
    <location>
        <begin position="102"/>
        <end position="266"/>
    </location>
</feature>
<feature type="region of interest" description="Disordered" evidence="2">
    <location>
        <begin position="1065"/>
        <end position="1097"/>
    </location>
</feature>
<evidence type="ECO:0000313" key="4">
    <source>
        <dbReference type="Proteomes" id="UP000239649"/>
    </source>
</evidence>
<feature type="compositionally biased region" description="Polar residues" evidence="2">
    <location>
        <begin position="196"/>
        <end position="214"/>
    </location>
</feature>
<feature type="compositionally biased region" description="Acidic residues" evidence="2">
    <location>
        <begin position="465"/>
        <end position="477"/>
    </location>
</feature>
<accession>A0A2P6VCX5</accession>
<feature type="region of interest" description="Disordered" evidence="2">
    <location>
        <begin position="448"/>
        <end position="509"/>
    </location>
</feature>
<evidence type="ECO:0000256" key="2">
    <source>
        <dbReference type="SAM" id="MobiDB-lite"/>
    </source>
</evidence>
<dbReference type="Proteomes" id="UP000239649">
    <property type="component" value="Unassembled WGS sequence"/>
</dbReference>
<protein>
    <submittedName>
        <fullName evidence="3">Uncharacterized protein</fullName>
    </submittedName>
</protein>
<dbReference type="OrthoDB" id="10665988at2759"/>
<dbReference type="PANTHER" id="PTHR37028">
    <property type="entry name" value="UNNAMED PRODUCT-RELATED"/>
    <property type="match status" value="1"/>
</dbReference>
<feature type="compositionally biased region" description="Low complexity" evidence="2">
    <location>
        <begin position="102"/>
        <end position="133"/>
    </location>
</feature>
<feature type="region of interest" description="Disordered" evidence="2">
    <location>
        <begin position="532"/>
        <end position="556"/>
    </location>
</feature>
<dbReference type="EMBL" id="LHPF02000012">
    <property type="protein sequence ID" value="PSC71929.1"/>
    <property type="molecule type" value="Genomic_DNA"/>
</dbReference>